<feature type="compositionally biased region" description="Basic and acidic residues" evidence="6">
    <location>
        <begin position="875"/>
        <end position="885"/>
    </location>
</feature>
<dbReference type="AlphaFoldDB" id="A0A2H1WWR1"/>
<evidence type="ECO:0000256" key="6">
    <source>
        <dbReference type="SAM" id="MobiDB-lite"/>
    </source>
</evidence>
<dbReference type="PANTHER" id="PTHR45870">
    <property type="entry name" value="TUBULIN MONOGLYCYLASE TTLL3"/>
    <property type="match status" value="1"/>
</dbReference>
<feature type="region of interest" description="Disordered" evidence="6">
    <location>
        <begin position="654"/>
        <end position="678"/>
    </location>
</feature>
<feature type="region of interest" description="Disordered" evidence="6">
    <location>
        <begin position="832"/>
        <end position="943"/>
    </location>
</feature>
<name>A0A2H1WWR1_SPOFR</name>
<keyword evidence="3" id="KW-0436">Ligase</keyword>
<comment type="subcellular location">
    <subcellularLocation>
        <location evidence="1">Cytoplasm</location>
    </subcellularLocation>
</comment>
<feature type="region of interest" description="Disordered" evidence="6">
    <location>
        <begin position="1047"/>
        <end position="1090"/>
    </location>
</feature>
<dbReference type="GO" id="GO:0003341">
    <property type="term" value="P:cilium movement"/>
    <property type="evidence" value="ECO:0007669"/>
    <property type="project" value="TreeGrafter"/>
</dbReference>
<dbReference type="EMBL" id="ODYU01011578">
    <property type="protein sequence ID" value="SOQ57406.1"/>
    <property type="molecule type" value="Genomic_DNA"/>
</dbReference>
<feature type="compositionally biased region" description="Low complexity" evidence="6">
    <location>
        <begin position="893"/>
        <end position="906"/>
    </location>
</feature>
<keyword evidence="2" id="KW-0963">Cytoplasm</keyword>
<dbReference type="PROSITE" id="PS51221">
    <property type="entry name" value="TTL"/>
    <property type="match status" value="1"/>
</dbReference>
<sequence>MPGRKKKTIKRKKRSNIVDKGKAIKSKSPLRCVVESTKVDGKKVKIMDHRSIYYHEGLTPKDKSYIICNCQAKSSRYLSLKCLATRAIRESKIFSIVGSCNAIRTALLERGWVEKLPANKMNLNKLKNGTLTTKRDIHTELERLLVSNLVEKYPPNFIWRTRDEMRDNIIDMTKECPTIINKLKTDAQWTSKQGLCSSMKRNYWFYIEDLAEVIGPRSYNTSDPGEVEGFVKDYKITACTSLLKWILSMVANERPIFADDGKISLNIMLFALSRCKDYLYRKENKDIDRSLSNVSPGQWNTFLKKYYRIIARDDVFQADTEKKLPLYMAYAKFLLKEMHRYRPQLSCEGCHNIWIIKPAHNSRGRGIRMASRLTVITELLNKANAKYVIQKYIEEPLLIHETKFDIRQYCLVTSTYPLVIWMYKDCYLKFSSQKYNLKNYHESIHLTNNAVQRKYINCEGRHRELPPANMWDSDMYKDYLNRLDKGKVWDNIIYPGMKKSIIGIMLSCQDSLSVCKNRFELYGCDFILDKEYKPWLIEINSSPDLNHTTPVTAKICPAVLTDIIKVVIDFARDPTSSTGRFECIYRQPMTIPKYGGALDLFVRGISLPPDYFYKGSIDLRESYDCDEDMEKVNNIKAILDKIKNKFDTDTVMVEPEDDSSATMKKEKETTTHHSSRSEDELNVAASVITGQLEELLNRIVSVNSFNVKKSRQQMKTFSAPVKCYVAQPQPVTSENKIMRKSVSRVTPVKPVAVDNHRTFDFSELDDGPIGKGSYVGVSTYKNTFNDISELEVVRLLSKSRSKESTTSTSESTENMLEATSKLINFINKKEQEYITENNPQRSRSKSPRRHHKSSKHSRKKSRSKDRSSSRSRSSKLIEKSRERSSKSRKRSHSMSSSTSSDASYDGSRSHRKKSKGRSKMDEVDRLAEMERQRRVREAEQKVVEEEAAKRIELLVKKRVEEELEKRKDEIEQEVAKRVEEAKRKMEKEMMEELERQREQQRREELARQEEEARKRKELEEIMAENNKKIEEAQRKLAEERLAMIEEQRKMDEERQKLKKEQEKRIKEEQRKILGKNNSRPKLSFSLNTLS</sequence>
<feature type="compositionally biased region" description="Basic and acidic residues" evidence="6">
    <location>
        <begin position="663"/>
        <end position="678"/>
    </location>
</feature>
<evidence type="ECO:0000256" key="4">
    <source>
        <dbReference type="ARBA" id="ARBA00022741"/>
    </source>
</evidence>
<accession>A0A2H1WWR1</accession>
<dbReference type="OrthoDB" id="5862042at2759"/>
<dbReference type="InterPro" id="IPR051437">
    <property type="entry name" value="TTLL_monoglycylase"/>
</dbReference>
<evidence type="ECO:0000313" key="7">
    <source>
        <dbReference type="EMBL" id="SOQ57406.1"/>
    </source>
</evidence>
<dbReference type="SUPFAM" id="SSF56059">
    <property type="entry name" value="Glutathione synthetase ATP-binding domain-like"/>
    <property type="match status" value="1"/>
</dbReference>
<dbReference type="PANTHER" id="PTHR45870:SF2">
    <property type="entry name" value="TUBULIN MONOGLYCYLASE TTLL3"/>
    <property type="match status" value="1"/>
</dbReference>
<gene>
    <name evidence="7" type="ORF">SFRICE_015078</name>
</gene>
<keyword evidence="4" id="KW-0547">Nucleotide-binding</keyword>
<evidence type="ECO:0000256" key="3">
    <source>
        <dbReference type="ARBA" id="ARBA00022598"/>
    </source>
</evidence>
<protein>
    <submittedName>
        <fullName evidence="7">SFRICE_015078</fullName>
    </submittedName>
</protein>
<feature type="compositionally biased region" description="Basic residues" evidence="6">
    <location>
        <begin position="842"/>
        <end position="863"/>
    </location>
</feature>
<dbReference type="InterPro" id="IPR033371">
    <property type="entry name" value="ARGLU1"/>
</dbReference>
<feature type="region of interest" description="Disordered" evidence="6">
    <location>
        <begin position="989"/>
        <end position="1013"/>
    </location>
</feature>
<dbReference type="GO" id="GO:0015630">
    <property type="term" value="C:microtubule cytoskeleton"/>
    <property type="evidence" value="ECO:0007669"/>
    <property type="project" value="TreeGrafter"/>
</dbReference>
<reference evidence="7" key="1">
    <citation type="submission" date="2016-07" db="EMBL/GenBank/DDBJ databases">
        <authorList>
            <person name="Bretaudeau A."/>
        </authorList>
    </citation>
    <scope>NUCLEOTIDE SEQUENCE</scope>
    <source>
        <strain evidence="7">Rice</strain>
        <tissue evidence="7">Whole body</tissue>
    </source>
</reference>
<dbReference type="Pfam" id="PF15346">
    <property type="entry name" value="ARGLU"/>
    <property type="match status" value="1"/>
</dbReference>
<dbReference type="Pfam" id="PF03133">
    <property type="entry name" value="TTL"/>
    <property type="match status" value="1"/>
</dbReference>
<dbReference type="GO" id="GO:0060271">
    <property type="term" value="P:cilium assembly"/>
    <property type="evidence" value="ECO:0007669"/>
    <property type="project" value="TreeGrafter"/>
</dbReference>
<feature type="compositionally biased region" description="Basic and acidic residues" evidence="6">
    <location>
        <begin position="918"/>
        <end position="943"/>
    </location>
</feature>
<dbReference type="GO" id="GO:0070736">
    <property type="term" value="F:protein-glycine ligase activity, initiating"/>
    <property type="evidence" value="ECO:0007669"/>
    <property type="project" value="TreeGrafter"/>
</dbReference>
<dbReference type="InterPro" id="IPR004344">
    <property type="entry name" value="TTL/TTLL_fam"/>
</dbReference>
<dbReference type="GO" id="GO:0005524">
    <property type="term" value="F:ATP binding"/>
    <property type="evidence" value="ECO:0007669"/>
    <property type="project" value="UniProtKB-KW"/>
</dbReference>
<evidence type="ECO:0000256" key="1">
    <source>
        <dbReference type="ARBA" id="ARBA00004496"/>
    </source>
</evidence>
<dbReference type="GO" id="GO:0005930">
    <property type="term" value="C:axoneme"/>
    <property type="evidence" value="ECO:0007669"/>
    <property type="project" value="TreeGrafter"/>
</dbReference>
<evidence type="ECO:0000256" key="2">
    <source>
        <dbReference type="ARBA" id="ARBA00022490"/>
    </source>
</evidence>
<dbReference type="Gene3D" id="3.30.470.20">
    <property type="entry name" value="ATP-grasp fold, B domain"/>
    <property type="match status" value="1"/>
</dbReference>
<keyword evidence="5" id="KW-0067">ATP-binding</keyword>
<organism evidence="7">
    <name type="scientific">Spodoptera frugiperda</name>
    <name type="common">Fall armyworm</name>
    <dbReference type="NCBI Taxonomy" id="7108"/>
    <lineage>
        <taxon>Eukaryota</taxon>
        <taxon>Metazoa</taxon>
        <taxon>Ecdysozoa</taxon>
        <taxon>Arthropoda</taxon>
        <taxon>Hexapoda</taxon>
        <taxon>Insecta</taxon>
        <taxon>Pterygota</taxon>
        <taxon>Neoptera</taxon>
        <taxon>Endopterygota</taxon>
        <taxon>Lepidoptera</taxon>
        <taxon>Glossata</taxon>
        <taxon>Ditrysia</taxon>
        <taxon>Noctuoidea</taxon>
        <taxon>Noctuidae</taxon>
        <taxon>Amphipyrinae</taxon>
        <taxon>Spodoptera</taxon>
    </lineage>
</organism>
<evidence type="ECO:0000256" key="5">
    <source>
        <dbReference type="ARBA" id="ARBA00022840"/>
    </source>
</evidence>
<proteinExistence type="predicted"/>
<feature type="compositionally biased region" description="Polar residues" evidence="6">
    <location>
        <begin position="1075"/>
        <end position="1090"/>
    </location>
</feature>
<feature type="compositionally biased region" description="Basic and acidic residues" evidence="6">
    <location>
        <begin position="1047"/>
        <end position="1071"/>
    </location>
</feature>